<dbReference type="Pfam" id="PF09594">
    <property type="entry name" value="GT87"/>
    <property type="match status" value="1"/>
</dbReference>
<feature type="transmembrane region" description="Helical" evidence="8">
    <location>
        <begin position="271"/>
        <end position="297"/>
    </location>
</feature>
<feature type="transmembrane region" description="Helical" evidence="8">
    <location>
        <begin position="228"/>
        <end position="250"/>
    </location>
</feature>
<feature type="transmembrane region" description="Helical" evidence="8">
    <location>
        <begin position="355"/>
        <end position="376"/>
    </location>
</feature>
<evidence type="ECO:0000256" key="5">
    <source>
        <dbReference type="ARBA" id="ARBA00022989"/>
    </source>
</evidence>
<feature type="transmembrane region" description="Helical" evidence="8">
    <location>
        <begin position="194"/>
        <end position="216"/>
    </location>
</feature>
<protein>
    <submittedName>
        <fullName evidence="9">Uncharacterized protein DUF2029</fullName>
    </submittedName>
</protein>
<feature type="transmembrane region" description="Helical" evidence="8">
    <location>
        <begin position="330"/>
        <end position="348"/>
    </location>
</feature>
<dbReference type="EMBL" id="QUMS01000001">
    <property type="protein sequence ID" value="REG10930.1"/>
    <property type="molecule type" value="Genomic_DNA"/>
</dbReference>
<reference evidence="9 10" key="1">
    <citation type="submission" date="2018-08" db="EMBL/GenBank/DDBJ databases">
        <title>Genomic Encyclopedia of Type Strains, Phase IV (KMG-IV): sequencing the most valuable type-strain genomes for metagenomic binning, comparative biology and taxonomic classification.</title>
        <authorList>
            <person name="Goeker M."/>
        </authorList>
    </citation>
    <scope>NUCLEOTIDE SEQUENCE [LARGE SCALE GENOMIC DNA]</scope>
    <source>
        <strain evidence="9 10">DSM 23923</strain>
    </source>
</reference>
<name>A0A347ZT64_9CHLR</name>
<feature type="transmembrane region" description="Helical" evidence="8">
    <location>
        <begin position="147"/>
        <end position="165"/>
    </location>
</feature>
<feature type="transmembrane region" description="Helical" evidence="8">
    <location>
        <begin position="113"/>
        <end position="135"/>
    </location>
</feature>
<evidence type="ECO:0000256" key="3">
    <source>
        <dbReference type="ARBA" id="ARBA00022679"/>
    </source>
</evidence>
<gene>
    <name evidence="9" type="ORF">DFR64_0799</name>
</gene>
<feature type="transmembrane region" description="Helical" evidence="8">
    <location>
        <begin position="25"/>
        <end position="43"/>
    </location>
</feature>
<evidence type="ECO:0000256" key="6">
    <source>
        <dbReference type="ARBA" id="ARBA00023136"/>
    </source>
</evidence>
<keyword evidence="5 8" id="KW-1133">Transmembrane helix</keyword>
<keyword evidence="2" id="KW-1003">Cell membrane</keyword>
<comment type="subcellular location">
    <subcellularLocation>
        <location evidence="1">Cell membrane</location>
        <topology evidence="1">Multi-pass membrane protein</topology>
    </subcellularLocation>
</comment>
<comment type="caution">
    <text evidence="9">The sequence shown here is derived from an EMBL/GenBank/DDBJ whole genome shotgun (WGS) entry which is preliminary data.</text>
</comment>
<dbReference type="AlphaFoldDB" id="A0A347ZT64"/>
<comment type="similarity">
    <text evidence="7">Belongs to the glycosyltransferase 87 family.</text>
</comment>
<keyword evidence="3" id="KW-0808">Transferase</keyword>
<sequence>MFAEIKKVTQYLLTDKKYIDLRKRILFTFLAFLVLILIDRFALPRLASQNEFYVSLARTRIVFQGNLSAYENEVNRSSENVKALGITLGEIKQFNLPMYSLLFYLPYIYIPDFHWALALWLATNQILCYFTFSLLLDIFKVKLEEKYKIAGALALLISYFSLLNILNTNLSMLQIFLLMAAFYKVVSKEYVFSGILFGLATFNPFALFIPMAMFFTLNFQQNRGVVNLWMAITVGLLSMALVIFDMRWVLEMVKVWLLKADFYPLISYRKYIAGVFPNIDSNLVTLLPLIIFFWLVYEWLRNPKENSAQEFWLLSLAFTVNPLINMWDSFYATIGYMVVFVYTISLWYERSTSKFRIFIAGLYGLVLLILPIIQMLVQKQVLTSHDLYSYNLFVTFLLLFNLYWVRLWVMNPYYYVNKLDEP</sequence>
<dbReference type="GO" id="GO:0016758">
    <property type="term" value="F:hexosyltransferase activity"/>
    <property type="evidence" value="ECO:0007669"/>
    <property type="project" value="InterPro"/>
</dbReference>
<keyword evidence="6 8" id="KW-0472">Membrane</keyword>
<evidence type="ECO:0000256" key="2">
    <source>
        <dbReference type="ARBA" id="ARBA00022475"/>
    </source>
</evidence>
<keyword evidence="10" id="KW-1185">Reference proteome</keyword>
<evidence type="ECO:0000313" key="9">
    <source>
        <dbReference type="EMBL" id="REG10930.1"/>
    </source>
</evidence>
<evidence type="ECO:0000256" key="7">
    <source>
        <dbReference type="ARBA" id="ARBA00024033"/>
    </source>
</evidence>
<evidence type="ECO:0000256" key="4">
    <source>
        <dbReference type="ARBA" id="ARBA00022692"/>
    </source>
</evidence>
<feature type="transmembrane region" description="Helical" evidence="8">
    <location>
        <begin position="388"/>
        <end position="409"/>
    </location>
</feature>
<dbReference type="InterPro" id="IPR018584">
    <property type="entry name" value="GT87"/>
</dbReference>
<accession>A0A347ZT64</accession>
<evidence type="ECO:0000256" key="8">
    <source>
        <dbReference type="SAM" id="Phobius"/>
    </source>
</evidence>
<keyword evidence="4 8" id="KW-0812">Transmembrane</keyword>
<evidence type="ECO:0000313" key="10">
    <source>
        <dbReference type="Proteomes" id="UP000256388"/>
    </source>
</evidence>
<organism evidence="9 10">
    <name type="scientific">Pelolinea submarina</name>
    <dbReference type="NCBI Taxonomy" id="913107"/>
    <lineage>
        <taxon>Bacteria</taxon>
        <taxon>Bacillati</taxon>
        <taxon>Chloroflexota</taxon>
        <taxon>Anaerolineae</taxon>
        <taxon>Anaerolineales</taxon>
        <taxon>Anaerolineaceae</taxon>
        <taxon>Pelolinea</taxon>
    </lineage>
</organism>
<dbReference type="RefSeq" id="WP_116224081.1">
    <property type="nucleotide sequence ID" value="NZ_AP018437.1"/>
</dbReference>
<dbReference type="Proteomes" id="UP000256388">
    <property type="component" value="Unassembled WGS sequence"/>
</dbReference>
<dbReference type="GO" id="GO:0005886">
    <property type="term" value="C:plasma membrane"/>
    <property type="evidence" value="ECO:0007669"/>
    <property type="project" value="UniProtKB-SubCell"/>
</dbReference>
<evidence type="ECO:0000256" key="1">
    <source>
        <dbReference type="ARBA" id="ARBA00004651"/>
    </source>
</evidence>
<proteinExistence type="inferred from homology"/>